<feature type="compositionally biased region" description="Polar residues" evidence="1">
    <location>
        <begin position="136"/>
        <end position="145"/>
    </location>
</feature>
<feature type="transmembrane region" description="Helical" evidence="2">
    <location>
        <begin position="241"/>
        <end position="263"/>
    </location>
</feature>
<organism evidence="3 4">
    <name type="scientific">Robinsoniella peoriensis</name>
    <dbReference type="NCBI Taxonomy" id="180332"/>
    <lineage>
        <taxon>Bacteria</taxon>
        <taxon>Bacillati</taxon>
        <taxon>Bacillota</taxon>
        <taxon>Clostridia</taxon>
        <taxon>Lachnospirales</taxon>
        <taxon>Lachnospiraceae</taxon>
        <taxon>Robinsoniella</taxon>
    </lineage>
</organism>
<keyword evidence="2" id="KW-1133">Transmembrane helix</keyword>
<feature type="transmembrane region" description="Helical" evidence="2">
    <location>
        <begin position="201"/>
        <end position="229"/>
    </location>
</feature>
<feature type="compositionally biased region" description="Low complexity" evidence="1">
    <location>
        <begin position="146"/>
        <end position="156"/>
    </location>
</feature>
<proteinExistence type="predicted"/>
<reference evidence="3 4" key="1">
    <citation type="journal article" date="2019" name="Anaerobe">
        <title>Detection of Robinsoniella peoriensis in multiple bone samples of a trauma patient.</title>
        <authorList>
            <person name="Schrottner P."/>
            <person name="Hartwich K."/>
            <person name="Bunk B."/>
            <person name="Schober I."/>
            <person name="Helbig S."/>
            <person name="Rudolph W.W."/>
            <person name="Gunzer F."/>
        </authorList>
    </citation>
    <scope>NUCLEOTIDE SEQUENCE [LARGE SCALE GENOMIC DNA]</scope>
    <source>
        <strain evidence="3 4">DSM 106044</strain>
    </source>
</reference>
<dbReference type="Proteomes" id="UP000306509">
    <property type="component" value="Unassembled WGS sequence"/>
</dbReference>
<dbReference type="Pfam" id="PF22564">
    <property type="entry name" value="HAAS"/>
    <property type="match status" value="1"/>
</dbReference>
<gene>
    <name evidence="3" type="ORF">DSM106044_04993</name>
</gene>
<evidence type="ECO:0000256" key="2">
    <source>
        <dbReference type="SAM" id="Phobius"/>
    </source>
</evidence>
<dbReference type="STRING" id="180332.GCA_000797495_02517"/>
<keyword evidence="2" id="KW-0472">Membrane</keyword>
<feature type="transmembrane region" description="Helical" evidence="2">
    <location>
        <begin position="173"/>
        <end position="195"/>
    </location>
</feature>
<evidence type="ECO:0000256" key="1">
    <source>
        <dbReference type="SAM" id="MobiDB-lite"/>
    </source>
</evidence>
<protein>
    <submittedName>
        <fullName evidence="3">Putative membrane protein</fullName>
    </submittedName>
</protein>
<dbReference type="EMBL" id="QGQD01000103">
    <property type="protein sequence ID" value="TLC98176.1"/>
    <property type="molecule type" value="Genomic_DNA"/>
</dbReference>
<keyword evidence="4" id="KW-1185">Reference proteome</keyword>
<evidence type="ECO:0000313" key="4">
    <source>
        <dbReference type="Proteomes" id="UP000306509"/>
    </source>
</evidence>
<keyword evidence="2" id="KW-0812">Transmembrane</keyword>
<evidence type="ECO:0000313" key="3">
    <source>
        <dbReference type="EMBL" id="TLC98176.1"/>
    </source>
</evidence>
<feature type="region of interest" description="Disordered" evidence="1">
    <location>
        <begin position="60"/>
        <end position="156"/>
    </location>
</feature>
<name>A0A4U8Q0V2_9FIRM</name>
<sequence length="290" mass="31396">MNREEYMKQLEYLLQDVPDSEREEALAYYQDYFEDAGESEEVNVIATLGSPEKVAAMIKDGLNGSDDEAGEYTESGYQDDRFRENNKVPEPRGGYQKDEQETQSGDSGYKSSNGYQSGSSYQNSGGYQSNNSQNGTGYNRQSYDRQSYGGSTQGYGYEDERGKEQKGFGTGKIILIVLLCIFAVPVGIPILAAGFGLVMGILGVLFGVGVAVIAGTFACFVTGVVLVGVGIAKMFVAPPIGFLLGGLGLLALAVGLLLLLLAFWVVGRVVPWMLRGITSLCGRLFRRRRG</sequence>
<comment type="caution">
    <text evidence="3">The sequence shown here is derived from an EMBL/GenBank/DDBJ whole genome shotgun (WGS) entry which is preliminary data.</text>
</comment>
<feature type="compositionally biased region" description="Low complexity" evidence="1">
    <location>
        <begin position="107"/>
        <end position="135"/>
    </location>
</feature>
<accession>A0A4U8Q0V2</accession>
<feature type="compositionally biased region" description="Basic and acidic residues" evidence="1">
    <location>
        <begin position="78"/>
        <end position="100"/>
    </location>
</feature>
<dbReference type="AlphaFoldDB" id="A0A4U8Q0V2"/>
<dbReference type="RefSeq" id="WP_161597449.1">
    <property type="nucleotide sequence ID" value="NZ_QGQD01000103.1"/>
</dbReference>